<dbReference type="PANTHER" id="PTHR23150:SF19">
    <property type="entry name" value="FORMYLGLYCINE-GENERATING ENZYME"/>
    <property type="match status" value="1"/>
</dbReference>
<dbReference type="InterPro" id="IPR005532">
    <property type="entry name" value="SUMF_dom"/>
</dbReference>
<dbReference type="GO" id="GO:0120147">
    <property type="term" value="F:formylglycine-generating oxidase activity"/>
    <property type="evidence" value="ECO:0007669"/>
    <property type="project" value="TreeGrafter"/>
</dbReference>
<dbReference type="InterPro" id="IPR051043">
    <property type="entry name" value="Sulfatase_Mod_Factor_Kinase"/>
</dbReference>
<dbReference type="GO" id="GO:0006508">
    <property type="term" value="P:proteolysis"/>
    <property type="evidence" value="ECO:0007669"/>
    <property type="project" value="InterPro"/>
</dbReference>
<comment type="caution">
    <text evidence="2">The sequence shown here is derived from an EMBL/GenBank/DDBJ whole genome shotgun (WGS) entry which is preliminary data.</text>
</comment>
<dbReference type="GO" id="GO:0004197">
    <property type="term" value="F:cysteine-type endopeptidase activity"/>
    <property type="evidence" value="ECO:0007669"/>
    <property type="project" value="InterPro"/>
</dbReference>
<dbReference type="PROSITE" id="PS50208">
    <property type="entry name" value="CASPASE_P20"/>
    <property type="match status" value="1"/>
</dbReference>
<gene>
    <name evidence="2" type="ORF">DAMNIGENAA_06430</name>
</gene>
<protein>
    <recommendedName>
        <fullName evidence="1">Caspase family p20 domain-containing protein</fullName>
    </recommendedName>
</protein>
<dbReference type="InterPro" id="IPR029030">
    <property type="entry name" value="Caspase-like_dom_sf"/>
</dbReference>
<dbReference type="Gene3D" id="3.40.50.1460">
    <property type="match status" value="1"/>
</dbReference>
<accession>A0A9W6CZU0</accession>
<proteinExistence type="predicted"/>
<dbReference type="EMBL" id="BSDR01000001">
    <property type="protein sequence ID" value="GLI33210.1"/>
    <property type="molecule type" value="Genomic_DNA"/>
</dbReference>
<dbReference type="SUPFAM" id="SSF56436">
    <property type="entry name" value="C-type lectin-like"/>
    <property type="match status" value="1"/>
</dbReference>
<dbReference type="Proteomes" id="UP001144372">
    <property type="component" value="Unassembled WGS sequence"/>
</dbReference>
<evidence type="ECO:0000313" key="3">
    <source>
        <dbReference type="Proteomes" id="UP001144372"/>
    </source>
</evidence>
<dbReference type="InterPro" id="IPR016187">
    <property type="entry name" value="CTDL_fold"/>
</dbReference>
<dbReference type="PANTHER" id="PTHR23150">
    <property type="entry name" value="SULFATASE MODIFYING FACTOR 1, 2"/>
    <property type="match status" value="1"/>
</dbReference>
<reference evidence="2" key="1">
    <citation type="submission" date="2022-12" db="EMBL/GenBank/DDBJ databases">
        <title>Reference genome sequencing for broad-spectrum identification of bacterial and archaeal isolates by mass spectrometry.</title>
        <authorList>
            <person name="Sekiguchi Y."/>
            <person name="Tourlousse D.M."/>
        </authorList>
    </citation>
    <scope>NUCLEOTIDE SEQUENCE</scope>
    <source>
        <strain evidence="2">ASRB1</strain>
    </source>
</reference>
<organism evidence="2 3">
    <name type="scientific">Desulforhabdus amnigena</name>
    <dbReference type="NCBI Taxonomy" id="40218"/>
    <lineage>
        <taxon>Bacteria</taxon>
        <taxon>Pseudomonadati</taxon>
        <taxon>Thermodesulfobacteriota</taxon>
        <taxon>Syntrophobacteria</taxon>
        <taxon>Syntrophobacterales</taxon>
        <taxon>Syntrophobacteraceae</taxon>
        <taxon>Desulforhabdus</taxon>
    </lineage>
</organism>
<dbReference type="InterPro" id="IPR011600">
    <property type="entry name" value="Pept_C14_caspase"/>
</dbReference>
<dbReference type="InterPro" id="IPR001309">
    <property type="entry name" value="Pept_C14_p20"/>
</dbReference>
<evidence type="ECO:0000259" key="1">
    <source>
        <dbReference type="PROSITE" id="PS50208"/>
    </source>
</evidence>
<feature type="domain" description="Caspase family p20" evidence="1">
    <location>
        <begin position="1"/>
        <end position="103"/>
    </location>
</feature>
<dbReference type="SUPFAM" id="SSF52129">
    <property type="entry name" value="Caspase-like"/>
    <property type="match status" value="1"/>
</dbReference>
<dbReference type="InterPro" id="IPR042095">
    <property type="entry name" value="SUMF_sf"/>
</dbReference>
<sequence>MGKALKDLGFDVVERENLNQKDMKREIQAFGEKLQKGGVGLFYYAGHGMQVSGRNYLIPVGANIEHEKQVEYEAVDVGSVLTEMDYARNRLNIVILDACRDNPFARSFRSQSLGLASINAPTGTLIAYATAPGSVANDGPQDNGVYTGELIKVMLQPGLKIEDVFKQVRSAVRESTGGKQVPWESSSLEGDFYFQLPSGDVAPTYATERTAPVSVPQVPRGDSAPHTAPKIWKEPVTGMEFVWIPGGCYLMGSPQNEKGREADEGPVHEVCVDGFWMGKTEVTNGEFRKFQPTHDSKDYQGYSLNGDDQPAVYVSWKDANALAQWLANKNGGQYKFRLPTEAEWEYACRAGTEGSHYWGDDPSRACSYENVGDQTTGRQWKMENVHDCEDGYAVVAPVGSFQPNAFGLYDMLGNVWEWCSDVYSADAYSKHDKNNPAFSGGNPGAERVIRGGFWHGGPDKVRCALRGAGLPGGMNDDLGFRLVREP</sequence>
<dbReference type="Gene3D" id="3.90.1580.10">
    <property type="entry name" value="paralog of FGE (formylglycine-generating enzyme)"/>
    <property type="match status" value="1"/>
</dbReference>
<evidence type="ECO:0000313" key="2">
    <source>
        <dbReference type="EMBL" id="GLI33210.1"/>
    </source>
</evidence>
<dbReference type="Pfam" id="PF03781">
    <property type="entry name" value="FGE-sulfatase"/>
    <property type="match status" value="1"/>
</dbReference>
<keyword evidence="3" id="KW-1185">Reference proteome</keyword>
<dbReference type="Pfam" id="PF00656">
    <property type="entry name" value="Peptidase_C14"/>
    <property type="match status" value="1"/>
</dbReference>
<name>A0A9W6CZU0_9BACT</name>
<dbReference type="AlphaFoldDB" id="A0A9W6CZU0"/>